<proteinExistence type="predicted"/>
<dbReference type="RefSeq" id="WP_015408184.1">
    <property type="nucleotide sequence ID" value="NC_020388.1"/>
</dbReference>
<dbReference type="OrthoDB" id="198914at2157"/>
<protein>
    <submittedName>
        <fullName evidence="2">Uncharacterized protein</fullName>
    </submittedName>
</protein>
<dbReference type="Pfam" id="PF25260">
    <property type="entry name" value="DUF7861"/>
    <property type="match status" value="1"/>
</dbReference>
<dbReference type="Proteomes" id="UP000011867">
    <property type="component" value="Chromosome"/>
</dbReference>
<name>M1XN73_NATM8</name>
<dbReference type="InterPro" id="IPR057183">
    <property type="entry name" value="DUF7861"/>
</dbReference>
<sequence>MDHDRVHARQPTHDVERWSEGTVESVGTRDGHRVVTVRTESGETTDLVVTFAVYDLFVGRLDVEAGTSPVGERVWYRKRGE</sequence>
<dbReference type="eggNOG" id="arCOG06210">
    <property type="taxonomic scope" value="Archaea"/>
</dbReference>
<feature type="compositionally biased region" description="Basic and acidic residues" evidence="1">
    <location>
        <begin position="1"/>
        <end position="19"/>
    </location>
</feature>
<dbReference type="AlphaFoldDB" id="M1XN73"/>
<evidence type="ECO:0000313" key="2">
    <source>
        <dbReference type="EMBL" id="CCQ35334.1"/>
    </source>
</evidence>
<dbReference type="GeneID" id="14650541"/>
<evidence type="ECO:0000256" key="1">
    <source>
        <dbReference type="SAM" id="MobiDB-lite"/>
    </source>
</evidence>
<dbReference type="STRING" id="268739.Nmlp_1123"/>
<accession>M1XN73</accession>
<keyword evidence="3" id="KW-1185">Reference proteome</keyword>
<dbReference type="EMBL" id="HF582854">
    <property type="protein sequence ID" value="CCQ35334.1"/>
    <property type="molecule type" value="Genomic_DNA"/>
</dbReference>
<dbReference type="HOGENOM" id="CLU_2565851_0_0_2"/>
<evidence type="ECO:0000313" key="3">
    <source>
        <dbReference type="Proteomes" id="UP000011867"/>
    </source>
</evidence>
<gene>
    <name evidence="2" type="ordered locus">Nmlp_1123</name>
</gene>
<reference evidence="2 3" key="1">
    <citation type="journal article" date="2013" name="Genome Announc.">
        <title>Genome of the haloarchaeon Natronomonas moolapensis, a neutrophilic member of a previously haloalkaliphilic genus.</title>
        <authorList>
            <person name="Dyall-Smith M.L."/>
            <person name="Pfeiffer F."/>
            <person name="Oberwinkler T."/>
            <person name="Klee K."/>
            <person name="Rampp M."/>
            <person name="Palm P."/>
            <person name="Gross K."/>
            <person name="Schuster S.C."/>
            <person name="Oesterhelt D."/>
        </authorList>
    </citation>
    <scope>NUCLEOTIDE SEQUENCE [LARGE SCALE GENOMIC DNA]</scope>
    <source>
        <strain evidence="3">DSM 18674 / JCM 14361 / 8.8.11</strain>
    </source>
</reference>
<feature type="region of interest" description="Disordered" evidence="1">
    <location>
        <begin position="1"/>
        <end position="26"/>
    </location>
</feature>
<organism evidence="2 3">
    <name type="scientific">Natronomonas moolapensis (strain DSM 18674 / CECT 7526 / JCM 14361 / 8.8.11)</name>
    <dbReference type="NCBI Taxonomy" id="268739"/>
    <lineage>
        <taxon>Archaea</taxon>
        <taxon>Methanobacteriati</taxon>
        <taxon>Methanobacteriota</taxon>
        <taxon>Stenosarchaea group</taxon>
        <taxon>Halobacteria</taxon>
        <taxon>Halobacteriales</taxon>
        <taxon>Natronomonadaceae</taxon>
        <taxon>Natronomonas</taxon>
    </lineage>
</organism>
<dbReference type="KEGG" id="nmo:Nmlp_1123"/>